<dbReference type="Gene3D" id="3.30.70.260">
    <property type="match status" value="1"/>
</dbReference>
<organism evidence="2">
    <name type="scientific">Caldithrix abyssi</name>
    <dbReference type="NCBI Taxonomy" id="187145"/>
    <lineage>
        <taxon>Bacteria</taxon>
        <taxon>Pseudomonadati</taxon>
        <taxon>Calditrichota</taxon>
        <taxon>Calditrichia</taxon>
        <taxon>Calditrichales</taxon>
        <taxon>Calditrichaceae</taxon>
        <taxon>Caldithrix</taxon>
    </lineage>
</organism>
<dbReference type="PROSITE" id="PS51671">
    <property type="entry name" value="ACT"/>
    <property type="match status" value="1"/>
</dbReference>
<dbReference type="InterPro" id="IPR002912">
    <property type="entry name" value="ACT_dom"/>
</dbReference>
<dbReference type="Pfam" id="PF01842">
    <property type="entry name" value="ACT"/>
    <property type="match status" value="1"/>
</dbReference>
<evidence type="ECO:0000259" key="1">
    <source>
        <dbReference type="PROSITE" id="PS51671"/>
    </source>
</evidence>
<sequence>MVSAYYLRFPCVDRPGVVGKITTVLGDNGINIGSAHAEVNKTHSEELGYVHILIDEAKEASINRALDQIRSLDIMLGPIKLYRII</sequence>
<name>A0A7V5UES5_CALAY</name>
<proteinExistence type="predicted"/>
<dbReference type="InterPro" id="IPR045865">
    <property type="entry name" value="ACT-like_dom_sf"/>
</dbReference>
<dbReference type="AlphaFoldDB" id="A0A7V5UES5"/>
<gene>
    <name evidence="2" type="ORF">ENJ89_06040</name>
</gene>
<dbReference type="CDD" id="cd04881">
    <property type="entry name" value="ACT_HSDH-Hom"/>
    <property type="match status" value="1"/>
</dbReference>
<accession>A0A7V5UES5</accession>
<comment type="caution">
    <text evidence="2">The sequence shown here is derived from an EMBL/GenBank/DDBJ whole genome shotgun (WGS) entry which is preliminary data.</text>
</comment>
<protein>
    <submittedName>
        <fullName evidence="2">ACT domain-containing protein</fullName>
    </submittedName>
</protein>
<feature type="domain" description="ACT" evidence="1">
    <location>
        <begin position="6"/>
        <end position="85"/>
    </location>
</feature>
<reference evidence="2" key="1">
    <citation type="journal article" date="2020" name="mSystems">
        <title>Genome- and Community-Level Interaction Insights into Carbon Utilization and Element Cycling Functions of Hydrothermarchaeota in Hydrothermal Sediment.</title>
        <authorList>
            <person name="Zhou Z."/>
            <person name="Liu Y."/>
            <person name="Xu W."/>
            <person name="Pan J."/>
            <person name="Luo Z.H."/>
            <person name="Li M."/>
        </authorList>
    </citation>
    <scope>NUCLEOTIDE SEQUENCE [LARGE SCALE GENOMIC DNA]</scope>
    <source>
        <strain evidence="2">HyVt-527</strain>
    </source>
</reference>
<dbReference type="Proteomes" id="UP000886124">
    <property type="component" value="Unassembled WGS sequence"/>
</dbReference>
<evidence type="ECO:0000313" key="2">
    <source>
        <dbReference type="EMBL" id="HHJ52737.1"/>
    </source>
</evidence>
<dbReference type="SUPFAM" id="SSF55021">
    <property type="entry name" value="ACT-like"/>
    <property type="match status" value="1"/>
</dbReference>
<dbReference type="EMBL" id="DROD01000412">
    <property type="protein sequence ID" value="HHJ52737.1"/>
    <property type="molecule type" value="Genomic_DNA"/>
</dbReference>